<feature type="compositionally biased region" description="Acidic residues" evidence="1">
    <location>
        <begin position="98"/>
        <end position="107"/>
    </location>
</feature>
<feature type="region of interest" description="Disordered" evidence="1">
    <location>
        <begin position="98"/>
        <end position="117"/>
    </location>
</feature>
<keyword evidence="3" id="KW-1185">Reference proteome</keyword>
<dbReference type="Proteomes" id="UP001189624">
    <property type="component" value="Chromosome 7"/>
</dbReference>
<reference evidence="2" key="1">
    <citation type="submission" date="2023-10" db="EMBL/GenBank/DDBJ databases">
        <authorList>
            <person name="Domelevo Entfellner J.-B."/>
        </authorList>
    </citation>
    <scope>NUCLEOTIDE SEQUENCE</scope>
</reference>
<evidence type="ECO:0000313" key="2">
    <source>
        <dbReference type="EMBL" id="CAJ1967106.1"/>
    </source>
</evidence>
<sequence>MQNQRNQKARTPIQRIEILQFTVHVKITLLGSKKHDQKHNLFGQSLKKERFFPFPNVFSLTQRKKGTLNLEVARERREERVVGERREAICVAVVVVDDDDADDDGGDSDGNAIQFAE</sequence>
<dbReference type="AlphaFoldDB" id="A0AA86VZL7"/>
<proteinExistence type="predicted"/>
<organism evidence="2 3">
    <name type="scientific">Sphenostylis stenocarpa</name>
    <dbReference type="NCBI Taxonomy" id="92480"/>
    <lineage>
        <taxon>Eukaryota</taxon>
        <taxon>Viridiplantae</taxon>
        <taxon>Streptophyta</taxon>
        <taxon>Embryophyta</taxon>
        <taxon>Tracheophyta</taxon>
        <taxon>Spermatophyta</taxon>
        <taxon>Magnoliopsida</taxon>
        <taxon>eudicotyledons</taxon>
        <taxon>Gunneridae</taxon>
        <taxon>Pentapetalae</taxon>
        <taxon>rosids</taxon>
        <taxon>fabids</taxon>
        <taxon>Fabales</taxon>
        <taxon>Fabaceae</taxon>
        <taxon>Papilionoideae</taxon>
        <taxon>50 kb inversion clade</taxon>
        <taxon>NPAAA clade</taxon>
        <taxon>indigoferoid/millettioid clade</taxon>
        <taxon>Phaseoleae</taxon>
        <taxon>Sphenostylis</taxon>
    </lineage>
</organism>
<accession>A0AA86VZL7</accession>
<evidence type="ECO:0000256" key="1">
    <source>
        <dbReference type="SAM" id="MobiDB-lite"/>
    </source>
</evidence>
<gene>
    <name evidence="2" type="ORF">AYBTSS11_LOCUS21004</name>
</gene>
<name>A0AA86VZL7_9FABA</name>
<evidence type="ECO:0000313" key="3">
    <source>
        <dbReference type="Proteomes" id="UP001189624"/>
    </source>
</evidence>
<dbReference type="Gramene" id="rna-AYBTSS11_LOCUS21004">
    <property type="protein sequence ID" value="CAJ1967106.1"/>
    <property type="gene ID" value="gene-AYBTSS11_LOCUS21004"/>
</dbReference>
<dbReference type="EMBL" id="OY731404">
    <property type="protein sequence ID" value="CAJ1967106.1"/>
    <property type="molecule type" value="Genomic_DNA"/>
</dbReference>
<protein>
    <submittedName>
        <fullName evidence="2">Uncharacterized protein</fullName>
    </submittedName>
</protein>